<comment type="caution">
    <text evidence="1">The sequence shown here is derived from an EMBL/GenBank/DDBJ whole genome shotgun (WGS) entry which is preliminary data.</text>
</comment>
<sequence length="224" mass="24802">MTKNKLKMFIFDMDGLLVDTEKTYRDGWFQALKEQGIDVPEEVVLSWVGKGIHETTAYLTEYTGSSDVTETLRQLREAFIYSELRKGNILPKPYAKEVLETVKSHGYLTGLATSTAKKRAVDILTELELFDYIDVPVFATDVARVKPAPDLYQKVLALSGQQSENAVAVEDSITGSLSAQAAGLPTILVPDSNFQLQESAIPDNVMFKAETLQAVIDWLAQCSC</sequence>
<dbReference type="NCBIfam" id="TIGR01509">
    <property type="entry name" value="HAD-SF-IA-v3"/>
    <property type="match status" value="1"/>
</dbReference>
<dbReference type="GO" id="GO:0008967">
    <property type="term" value="F:phosphoglycolate phosphatase activity"/>
    <property type="evidence" value="ECO:0007669"/>
    <property type="project" value="TreeGrafter"/>
</dbReference>
<dbReference type="Proteomes" id="UP000286773">
    <property type="component" value="Unassembled WGS sequence"/>
</dbReference>
<gene>
    <name evidence="1" type="ORF">CBF27_13570</name>
</gene>
<accession>A0A430ALR7</accession>
<organism evidence="1 2">
    <name type="scientific">Vagococcus acidifermentans</name>
    <dbReference type="NCBI Taxonomy" id="564710"/>
    <lineage>
        <taxon>Bacteria</taxon>
        <taxon>Bacillati</taxon>
        <taxon>Bacillota</taxon>
        <taxon>Bacilli</taxon>
        <taxon>Lactobacillales</taxon>
        <taxon>Enterococcaceae</taxon>
        <taxon>Vagococcus</taxon>
    </lineage>
</organism>
<dbReference type="OrthoDB" id="9797743at2"/>
<dbReference type="SFLD" id="SFLDG01129">
    <property type="entry name" value="C1.5:_HAD__Beta-PGM__Phosphata"/>
    <property type="match status" value="1"/>
</dbReference>
<name>A0A430ALR7_9ENTE</name>
<dbReference type="Gene3D" id="3.40.50.1000">
    <property type="entry name" value="HAD superfamily/HAD-like"/>
    <property type="match status" value="1"/>
</dbReference>
<dbReference type="GO" id="GO:0006281">
    <property type="term" value="P:DNA repair"/>
    <property type="evidence" value="ECO:0007669"/>
    <property type="project" value="TreeGrafter"/>
</dbReference>
<keyword evidence="2" id="KW-1185">Reference proteome</keyword>
<evidence type="ECO:0000313" key="2">
    <source>
        <dbReference type="Proteomes" id="UP000286773"/>
    </source>
</evidence>
<dbReference type="Pfam" id="PF13419">
    <property type="entry name" value="HAD_2"/>
    <property type="match status" value="1"/>
</dbReference>
<dbReference type="SUPFAM" id="SSF56784">
    <property type="entry name" value="HAD-like"/>
    <property type="match status" value="1"/>
</dbReference>
<dbReference type="InterPro" id="IPR023198">
    <property type="entry name" value="PGP-like_dom2"/>
</dbReference>
<dbReference type="SFLD" id="SFLDG01135">
    <property type="entry name" value="C1.5.6:_HAD__Beta-PGM__Phospha"/>
    <property type="match status" value="1"/>
</dbReference>
<dbReference type="SFLD" id="SFLDS00003">
    <property type="entry name" value="Haloacid_Dehalogenase"/>
    <property type="match status" value="1"/>
</dbReference>
<dbReference type="PANTHER" id="PTHR43434">
    <property type="entry name" value="PHOSPHOGLYCOLATE PHOSPHATASE"/>
    <property type="match status" value="1"/>
</dbReference>
<protein>
    <recommendedName>
        <fullName evidence="3">Haloacid dehalogenase</fullName>
    </recommendedName>
</protein>
<dbReference type="AlphaFoldDB" id="A0A430ALR7"/>
<proteinExistence type="predicted"/>
<dbReference type="RefSeq" id="WP_126815225.1">
    <property type="nucleotide sequence ID" value="NZ_NGKC01000024.1"/>
</dbReference>
<evidence type="ECO:0008006" key="3">
    <source>
        <dbReference type="Google" id="ProtNLM"/>
    </source>
</evidence>
<evidence type="ECO:0000313" key="1">
    <source>
        <dbReference type="EMBL" id="RSU09039.1"/>
    </source>
</evidence>
<dbReference type="InterPro" id="IPR041492">
    <property type="entry name" value="HAD_2"/>
</dbReference>
<dbReference type="PANTHER" id="PTHR43434:SF1">
    <property type="entry name" value="PHOSPHOGLYCOLATE PHOSPHATASE"/>
    <property type="match status" value="1"/>
</dbReference>
<dbReference type="EMBL" id="NGKC01000024">
    <property type="protein sequence ID" value="RSU09039.1"/>
    <property type="molecule type" value="Genomic_DNA"/>
</dbReference>
<dbReference type="InterPro" id="IPR036412">
    <property type="entry name" value="HAD-like_sf"/>
</dbReference>
<reference evidence="1 2" key="1">
    <citation type="submission" date="2017-05" db="EMBL/GenBank/DDBJ databases">
        <title>Vagococcus spp. assemblies.</title>
        <authorList>
            <person name="Gulvik C.A."/>
        </authorList>
    </citation>
    <scope>NUCLEOTIDE SEQUENCE [LARGE SCALE GENOMIC DNA]</scope>
    <source>
        <strain evidence="1 2">LMG 24798</strain>
    </source>
</reference>
<dbReference type="InterPro" id="IPR006439">
    <property type="entry name" value="HAD-SF_hydro_IA"/>
</dbReference>
<dbReference type="InterPro" id="IPR023214">
    <property type="entry name" value="HAD_sf"/>
</dbReference>
<dbReference type="InterPro" id="IPR050155">
    <property type="entry name" value="HAD-like_hydrolase_sf"/>
</dbReference>
<dbReference type="Gene3D" id="1.10.150.240">
    <property type="entry name" value="Putative phosphatase, domain 2"/>
    <property type="match status" value="1"/>
</dbReference>
<dbReference type="PRINTS" id="PR00413">
    <property type="entry name" value="HADHALOGNASE"/>
</dbReference>